<keyword evidence="2" id="KW-1185">Reference proteome</keyword>
<evidence type="ECO:0000313" key="2">
    <source>
        <dbReference type="Proteomes" id="UP001501195"/>
    </source>
</evidence>
<accession>A0ABP9HGY7</accession>
<sequence>MPTIGELGKTLLDNIGVVLRGGPDQPLPPQTFLTWCRPGIPLMPEDLDFAENGIFSAQTAEGQKMLANHAFSFANLMDYIPSVGANYDNAAQEASYAAKGGMRLSEMYHEILKASKVVHHELTEEEQARLKRCRDFLETTTKVQDLMSGEMTEQSQPSAAVRAYDNAMAEWLIARTNRGNKLAAAQAATGAAGLPAVADWNANHEVYEMQLDLATRKWAAEGYRNMVDQARAIIDQTTLRNMALWKQSLLERYAKGRVAHIDSGSTFPYTTLVPGNVAKSRGWTTYTHTHEHRSISTHQESTTWNAGAGVGFGLWSFGANASGESHDMGIDVNTNSFTLSVELAQAVVVRPWFYPEFFVNRGWTLRPGDGWNFDGVPSDGANPPSGLLVGFPTQVILARNLTITSEEFASSYDQASSRAGGGGSVGWGPFRLSGGYSHSESSSSLTVDRRGASITSNGMQILGFVNHMLGKTPDPLPSIPATDFA</sequence>
<name>A0ABP9HGY7_9ACTN</name>
<dbReference type="Proteomes" id="UP001501195">
    <property type="component" value="Unassembled WGS sequence"/>
</dbReference>
<comment type="caution">
    <text evidence="1">The sequence shown here is derived from an EMBL/GenBank/DDBJ whole genome shotgun (WGS) entry which is preliminary data.</text>
</comment>
<reference evidence="2" key="1">
    <citation type="journal article" date="2019" name="Int. J. Syst. Evol. Microbiol.">
        <title>The Global Catalogue of Microorganisms (GCM) 10K type strain sequencing project: providing services to taxonomists for standard genome sequencing and annotation.</title>
        <authorList>
            <consortium name="The Broad Institute Genomics Platform"/>
            <consortium name="The Broad Institute Genome Sequencing Center for Infectious Disease"/>
            <person name="Wu L."/>
            <person name="Ma J."/>
        </authorList>
    </citation>
    <scope>NUCLEOTIDE SEQUENCE [LARGE SCALE GENOMIC DNA]</scope>
    <source>
        <strain evidence="2">JCM 18126</strain>
    </source>
</reference>
<organism evidence="1 2">
    <name type="scientific">Kineococcus glutinatus</name>
    <dbReference type="NCBI Taxonomy" id="1070872"/>
    <lineage>
        <taxon>Bacteria</taxon>
        <taxon>Bacillati</taxon>
        <taxon>Actinomycetota</taxon>
        <taxon>Actinomycetes</taxon>
        <taxon>Kineosporiales</taxon>
        <taxon>Kineosporiaceae</taxon>
        <taxon>Kineococcus</taxon>
    </lineage>
</organism>
<evidence type="ECO:0000313" key="1">
    <source>
        <dbReference type="EMBL" id="GAA4970437.1"/>
    </source>
</evidence>
<dbReference type="RefSeq" id="WP_345711342.1">
    <property type="nucleotide sequence ID" value="NZ_BAABIL010000131.1"/>
</dbReference>
<proteinExistence type="predicted"/>
<protein>
    <submittedName>
        <fullName evidence="1">Uncharacterized protein</fullName>
    </submittedName>
</protein>
<dbReference type="EMBL" id="BAABIL010000131">
    <property type="protein sequence ID" value="GAA4970437.1"/>
    <property type="molecule type" value="Genomic_DNA"/>
</dbReference>
<gene>
    <name evidence="1" type="ORF">GCM10023225_10600</name>
</gene>